<name>A0A699GI64_TANCI</name>
<protein>
    <submittedName>
        <fullName evidence="1">Uncharacterized protein</fullName>
    </submittedName>
</protein>
<comment type="caution">
    <text evidence="1">The sequence shown here is derived from an EMBL/GenBank/DDBJ whole genome shotgun (WGS) entry which is preliminary data.</text>
</comment>
<reference evidence="1" key="1">
    <citation type="journal article" date="2019" name="Sci. Rep.">
        <title>Draft genome of Tanacetum cinerariifolium, the natural source of mosquito coil.</title>
        <authorList>
            <person name="Yamashiro T."/>
            <person name="Shiraishi A."/>
            <person name="Satake H."/>
            <person name="Nakayama K."/>
        </authorList>
    </citation>
    <scope>NUCLEOTIDE SEQUENCE</scope>
</reference>
<sequence length="165" mass="18795">MTKSYCLLKQSKVFPVFPSSNKFFQTPHQPSFLKLPINGFHHDLVIGASIELVLGRSRVRLAPSHFYDNIITCHLDHSGGDTWRPDRDDMAVTLAMTWHVAAINTRYRWQRSWAGGQSGDDTWQKRVIQECVSLRSGICRYEEMIGLLEGGTWRAVIGQEGDNMT</sequence>
<dbReference type="AlphaFoldDB" id="A0A699GI64"/>
<gene>
    <name evidence="1" type="ORF">Tci_001462</name>
</gene>
<organism evidence="1">
    <name type="scientific">Tanacetum cinerariifolium</name>
    <name type="common">Dalmatian daisy</name>
    <name type="synonym">Chrysanthemum cinerariifolium</name>
    <dbReference type="NCBI Taxonomy" id="118510"/>
    <lineage>
        <taxon>Eukaryota</taxon>
        <taxon>Viridiplantae</taxon>
        <taxon>Streptophyta</taxon>
        <taxon>Embryophyta</taxon>
        <taxon>Tracheophyta</taxon>
        <taxon>Spermatophyta</taxon>
        <taxon>Magnoliopsida</taxon>
        <taxon>eudicotyledons</taxon>
        <taxon>Gunneridae</taxon>
        <taxon>Pentapetalae</taxon>
        <taxon>asterids</taxon>
        <taxon>campanulids</taxon>
        <taxon>Asterales</taxon>
        <taxon>Asteraceae</taxon>
        <taxon>Asteroideae</taxon>
        <taxon>Anthemideae</taxon>
        <taxon>Anthemidinae</taxon>
        <taxon>Tanacetum</taxon>
    </lineage>
</organism>
<proteinExistence type="predicted"/>
<accession>A0A699GI64</accession>
<evidence type="ECO:0000313" key="1">
    <source>
        <dbReference type="EMBL" id="GEU29484.1"/>
    </source>
</evidence>
<dbReference type="EMBL" id="BKCJ010000072">
    <property type="protein sequence ID" value="GEU29484.1"/>
    <property type="molecule type" value="Genomic_DNA"/>
</dbReference>